<protein>
    <submittedName>
        <fullName evidence="2">Uncharacterized protein</fullName>
    </submittedName>
</protein>
<accession>A0A067ST27</accession>
<organism evidence="2 3">
    <name type="scientific">Galerina marginata (strain CBS 339.88)</name>
    <dbReference type="NCBI Taxonomy" id="685588"/>
    <lineage>
        <taxon>Eukaryota</taxon>
        <taxon>Fungi</taxon>
        <taxon>Dikarya</taxon>
        <taxon>Basidiomycota</taxon>
        <taxon>Agaricomycotina</taxon>
        <taxon>Agaricomycetes</taxon>
        <taxon>Agaricomycetidae</taxon>
        <taxon>Agaricales</taxon>
        <taxon>Agaricineae</taxon>
        <taxon>Strophariaceae</taxon>
        <taxon>Galerina</taxon>
    </lineage>
</organism>
<dbReference type="HOGENOM" id="CLU_1156455_0_0_1"/>
<feature type="region of interest" description="Disordered" evidence="1">
    <location>
        <begin position="181"/>
        <end position="207"/>
    </location>
</feature>
<evidence type="ECO:0000313" key="3">
    <source>
        <dbReference type="Proteomes" id="UP000027222"/>
    </source>
</evidence>
<dbReference type="OrthoDB" id="4062651at2759"/>
<feature type="compositionally biased region" description="Acidic residues" evidence="1">
    <location>
        <begin position="193"/>
        <end position="207"/>
    </location>
</feature>
<sequence>MGSHIRLFISFVRKISWKFPLFVSCPTMSTVPRKYTPVSDFSVWFRNLDLPLVIAEVIPERSEDRYRMLLQAIALARLVFYLRRPESAAHPFVVAIHLTANMIAERYIVMKTGPTTKEVYISQKDFDLSNENDAVAFQREMYNLASVLESMVGQLDTSKRDELQAIKKRAADLTSVHSSGAWMKHNGTQTPDFDFDDEESDEPDGDELGIFGDDTIRAGLARMNYQVAYVAYGVCSFSIN</sequence>
<proteinExistence type="predicted"/>
<reference evidence="3" key="1">
    <citation type="journal article" date="2014" name="Proc. Natl. Acad. Sci. U.S.A.">
        <title>Extensive sampling of basidiomycete genomes demonstrates inadequacy of the white-rot/brown-rot paradigm for wood decay fungi.</title>
        <authorList>
            <person name="Riley R."/>
            <person name="Salamov A.A."/>
            <person name="Brown D.W."/>
            <person name="Nagy L.G."/>
            <person name="Floudas D."/>
            <person name="Held B.W."/>
            <person name="Levasseur A."/>
            <person name="Lombard V."/>
            <person name="Morin E."/>
            <person name="Otillar R."/>
            <person name="Lindquist E.A."/>
            <person name="Sun H."/>
            <person name="LaButti K.M."/>
            <person name="Schmutz J."/>
            <person name="Jabbour D."/>
            <person name="Luo H."/>
            <person name="Baker S.E."/>
            <person name="Pisabarro A.G."/>
            <person name="Walton J.D."/>
            <person name="Blanchette R.A."/>
            <person name="Henrissat B."/>
            <person name="Martin F."/>
            <person name="Cullen D."/>
            <person name="Hibbett D.S."/>
            <person name="Grigoriev I.V."/>
        </authorList>
    </citation>
    <scope>NUCLEOTIDE SEQUENCE [LARGE SCALE GENOMIC DNA]</scope>
    <source>
        <strain evidence="3">CBS 339.88</strain>
    </source>
</reference>
<keyword evidence="3" id="KW-1185">Reference proteome</keyword>
<dbReference type="Proteomes" id="UP000027222">
    <property type="component" value="Unassembled WGS sequence"/>
</dbReference>
<evidence type="ECO:0000256" key="1">
    <source>
        <dbReference type="SAM" id="MobiDB-lite"/>
    </source>
</evidence>
<evidence type="ECO:0000313" key="2">
    <source>
        <dbReference type="EMBL" id="KDR73207.1"/>
    </source>
</evidence>
<gene>
    <name evidence="2" type="ORF">GALMADRAFT_724722</name>
</gene>
<dbReference type="EMBL" id="KL142386">
    <property type="protein sequence ID" value="KDR73207.1"/>
    <property type="molecule type" value="Genomic_DNA"/>
</dbReference>
<name>A0A067ST27_GALM3</name>
<dbReference type="AlphaFoldDB" id="A0A067ST27"/>